<feature type="signal peptide" evidence="3">
    <location>
        <begin position="1"/>
        <end position="25"/>
    </location>
</feature>
<feature type="region of interest" description="Disordered" evidence="1">
    <location>
        <begin position="622"/>
        <end position="703"/>
    </location>
</feature>
<feature type="compositionally biased region" description="Basic and acidic residues" evidence="1">
    <location>
        <begin position="56"/>
        <end position="75"/>
    </location>
</feature>
<evidence type="ECO:0000313" key="7">
    <source>
        <dbReference type="Proteomes" id="UP000071927"/>
    </source>
</evidence>
<dbReference type="Proteomes" id="UP000070198">
    <property type="component" value="Unassembled WGS sequence"/>
</dbReference>
<evidence type="ECO:0000313" key="5">
    <source>
        <dbReference type="EMBL" id="KXU09162.1"/>
    </source>
</evidence>
<feature type="transmembrane region" description="Helical" evidence="2">
    <location>
        <begin position="191"/>
        <end position="210"/>
    </location>
</feature>
<keyword evidence="3" id="KW-0732">Signal</keyword>
<dbReference type="AlphaFoldDB" id="A0A139R306"/>
<feature type="transmembrane region" description="Helical" evidence="2">
    <location>
        <begin position="354"/>
        <end position="376"/>
    </location>
</feature>
<feature type="transmembrane region" description="Helical" evidence="2">
    <location>
        <begin position="448"/>
        <end position="465"/>
    </location>
</feature>
<dbReference type="Proteomes" id="UP000071927">
    <property type="component" value="Unassembled WGS sequence"/>
</dbReference>
<comment type="caution">
    <text evidence="5">The sequence shown here is derived from an EMBL/GenBank/DDBJ whole genome shotgun (WGS) entry which is preliminary data.</text>
</comment>
<dbReference type="EMBL" id="LQXV01000167">
    <property type="protein sequence ID" value="KXU09162.1"/>
    <property type="molecule type" value="Genomic_DNA"/>
</dbReference>
<feature type="transmembrane region" description="Helical" evidence="2">
    <location>
        <begin position="415"/>
        <end position="436"/>
    </location>
</feature>
<protein>
    <recommendedName>
        <fullName evidence="8">TrbL/VirB6 plasmid conjugal transfer protein</fullName>
    </recommendedName>
</protein>
<feature type="compositionally biased region" description="Basic residues" evidence="1">
    <location>
        <begin position="684"/>
        <end position="696"/>
    </location>
</feature>
<evidence type="ECO:0000313" key="4">
    <source>
        <dbReference type="EMBL" id="KXT64466.1"/>
    </source>
</evidence>
<feature type="transmembrane region" description="Helical" evidence="2">
    <location>
        <begin position="383"/>
        <end position="403"/>
    </location>
</feature>
<feature type="compositionally biased region" description="Basic and acidic residues" evidence="1">
    <location>
        <begin position="654"/>
        <end position="668"/>
    </location>
</feature>
<evidence type="ECO:0008006" key="8">
    <source>
        <dbReference type="Google" id="ProtNLM"/>
    </source>
</evidence>
<feature type="chain" id="PRO_5010448383" description="TrbL/VirB6 plasmid conjugal transfer protein" evidence="3">
    <location>
        <begin position="26"/>
        <end position="741"/>
    </location>
</feature>
<reference evidence="6 7" key="1">
    <citation type="submission" date="2016-01" db="EMBL/GenBank/DDBJ databases">
        <title>Highly variable Streptococcus oralis are common among viridans streptococci isolated from primates.</title>
        <authorList>
            <person name="Denapaite D."/>
            <person name="Rieger M."/>
            <person name="Koendgen S."/>
            <person name="Brueckner R."/>
            <person name="Ochigava I."/>
            <person name="Kappeler P."/>
            <person name="Maetz-Rensing K."/>
            <person name="Leendertz F."/>
            <person name="Hakenbeck R."/>
        </authorList>
    </citation>
    <scope>NUCLEOTIDE SEQUENCE [LARGE SCALE GENOMIC DNA]</scope>
    <source>
        <strain evidence="4 6">DD02</strain>
        <strain evidence="5 7">DD03</strain>
    </source>
</reference>
<evidence type="ECO:0000313" key="6">
    <source>
        <dbReference type="Proteomes" id="UP000070198"/>
    </source>
</evidence>
<accession>A0A139R306</accession>
<evidence type="ECO:0000256" key="2">
    <source>
        <dbReference type="SAM" id="Phobius"/>
    </source>
</evidence>
<keyword evidence="2" id="KW-1133">Transmembrane helix</keyword>
<evidence type="ECO:0000256" key="3">
    <source>
        <dbReference type="SAM" id="SignalP"/>
    </source>
</evidence>
<feature type="region of interest" description="Disordered" evidence="1">
    <location>
        <begin position="44"/>
        <end position="75"/>
    </location>
</feature>
<feature type="compositionally biased region" description="Polar residues" evidence="1">
    <location>
        <begin position="44"/>
        <end position="55"/>
    </location>
</feature>
<keyword evidence="2" id="KW-0472">Membrane</keyword>
<feature type="transmembrane region" description="Helical" evidence="2">
    <location>
        <begin position="217"/>
        <end position="235"/>
    </location>
</feature>
<name>A0A139R306_9STRE</name>
<dbReference type="RefSeq" id="WP_061459174.1">
    <property type="nucleotide sequence ID" value="NZ_KQ968756.1"/>
</dbReference>
<evidence type="ECO:0000256" key="1">
    <source>
        <dbReference type="SAM" id="MobiDB-lite"/>
    </source>
</evidence>
<gene>
    <name evidence="4" type="ORF">SGADD02_02046</name>
    <name evidence="5" type="ORF">SGADD03_01017</name>
</gene>
<sequence>MALKRVVGAFVLVISLLVFPQTVLAETPTINSSSGTIGSVFQTPSEIQKSGQTNEQKLKEKKDKGEIPKTDEEATKEAVSGEVAKDYATAVTAESSGAAFIRDLTYANYKDDLKYFTSKVYFKGDFFGLSAETNYLINSFVQGIFWVNKELFSLFASAYEAIQNFGAVDTAITMVIDASADIFNTLATGEVITVIGAITVVYALLSYAFGRGSFFKILIQFFLIYAVTLGLFSKAPTGDYYLTRYYNNVTSVFNNLATSVSGSTQTYSSEGTVLDSYFQKAIWQPYAYMNADKTDTPAEGSSLGLNLSDDDLKALLAYEQGDGDFTLSGTPISSLTKSSDVQVKNLTNNWGTKFSYAIGSIVNTIVMGIAIDFFGLVSFALKALLLILFAFAWFYLAVSLIPRFAGTIVNFAKKIIILGGLSGFMTFIAALFLYLYNVIENAIMQFTNDYLLAVFLKVLVLWIIYKQRDLILGVITGDKLNLTAMGSDLRSRFSEFRRKPSRDVAPESSSDKGFFKMSLAKAGATTKPNQGRINGAMKQKASRLTQQFKAGRLAKKTGLGQKQALAYVNAQSRYQKDRRQASKEAFVGALAMRRKSGTQPTAMSKPKAVYQAHQNRLEAFKQREGNKQRQQAQNQALKADVLKRSRDQGISPKEAYKQYSRDQRDKGGLKQKANSRVNEQLKASGKRNPQKPKAKKSVTTNRFQEKHGKHYITATGNAAVAIGGNAITSGDIIYVRGKGKS</sequence>
<keyword evidence="2" id="KW-0812">Transmembrane</keyword>
<organism evidence="5 7">
    <name type="scientific">Streptococcus gallolyticus</name>
    <dbReference type="NCBI Taxonomy" id="315405"/>
    <lineage>
        <taxon>Bacteria</taxon>
        <taxon>Bacillati</taxon>
        <taxon>Bacillota</taxon>
        <taxon>Bacilli</taxon>
        <taxon>Lactobacillales</taxon>
        <taxon>Streptococcaceae</taxon>
        <taxon>Streptococcus</taxon>
    </lineage>
</organism>
<proteinExistence type="predicted"/>
<dbReference type="EMBL" id="LQOF01000409">
    <property type="protein sequence ID" value="KXT64466.1"/>
    <property type="molecule type" value="Genomic_DNA"/>
</dbReference>
<dbReference type="PATRIC" id="fig|315405.11.peg.2380"/>